<evidence type="ECO:0000313" key="2">
    <source>
        <dbReference type="Proteomes" id="UP000054928"/>
    </source>
</evidence>
<dbReference type="GeneID" id="36403398"/>
<evidence type="ECO:0000313" key="1">
    <source>
        <dbReference type="EMBL" id="CEG38258.1"/>
    </source>
</evidence>
<keyword evidence="2" id="KW-1185">Reference proteome</keyword>
<dbReference type="EMBL" id="CCYD01000321">
    <property type="protein sequence ID" value="CEG38258.1"/>
    <property type="molecule type" value="Genomic_DNA"/>
</dbReference>
<organism evidence="1 2">
    <name type="scientific">Plasmopara halstedii</name>
    <name type="common">Downy mildew of sunflower</name>
    <dbReference type="NCBI Taxonomy" id="4781"/>
    <lineage>
        <taxon>Eukaryota</taxon>
        <taxon>Sar</taxon>
        <taxon>Stramenopiles</taxon>
        <taxon>Oomycota</taxon>
        <taxon>Peronosporomycetes</taxon>
        <taxon>Peronosporales</taxon>
        <taxon>Peronosporaceae</taxon>
        <taxon>Plasmopara</taxon>
    </lineage>
</organism>
<reference evidence="2" key="1">
    <citation type="submission" date="2014-09" db="EMBL/GenBank/DDBJ databases">
        <authorList>
            <person name="Sharma Rahul"/>
            <person name="Thines Marco"/>
        </authorList>
    </citation>
    <scope>NUCLEOTIDE SEQUENCE [LARGE SCALE GENOMIC DNA]</scope>
</reference>
<name>A0A0P1ACV6_PLAHL</name>
<dbReference type="Proteomes" id="UP000054928">
    <property type="component" value="Unassembled WGS sequence"/>
</dbReference>
<sequence>MTRSTRYIETVKKIASTPPVAEYRPESRRALVVGNSFSVALFERKWFASMWNR</sequence>
<dbReference type="RefSeq" id="XP_024574627.1">
    <property type="nucleotide sequence ID" value="XM_024723674.1"/>
</dbReference>
<proteinExistence type="predicted"/>
<protein>
    <submittedName>
        <fullName evidence="1">Uncharacterized protein</fullName>
    </submittedName>
</protein>
<dbReference type="AlphaFoldDB" id="A0A0P1ACV6"/>
<accession>A0A0P1ACV6</accession>